<dbReference type="PROSITE" id="PS50878">
    <property type="entry name" value="RT_POL"/>
    <property type="match status" value="1"/>
</dbReference>
<accession>A0A8S2WC03</accession>
<evidence type="ECO:0000313" key="5">
    <source>
        <dbReference type="Proteomes" id="UP000681722"/>
    </source>
</evidence>
<dbReference type="EMBL" id="CAJOBC010094573">
    <property type="protein sequence ID" value="CAF4426132.1"/>
    <property type="molecule type" value="Genomic_DNA"/>
</dbReference>
<dbReference type="PANTHER" id="PTHR33332">
    <property type="entry name" value="REVERSE TRANSCRIPTASE DOMAIN-CONTAINING PROTEIN"/>
    <property type="match status" value="1"/>
</dbReference>
<dbReference type="Proteomes" id="UP000677228">
    <property type="component" value="Unassembled WGS sequence"/>
</dbReference>
<dbReference type="InterPro" id="IPR043502">
    <property type="entry name" value="DNA/RNA_pol_sf"/>
</dbReference>
<dbReference type="OrthoDB" id="426210at2759"/>
<evidence type="ECO:0000313" key="4">
    <source>
        <dbReference type="EMBL" id="CAF4426132.1"/>
    </source>
</evidence>
<name>A0A8S2WC03_9BILA</name>
<dbReference type="Pfam" id="PF00078">
    <property type="entry name" value="RVT_1"/>
    <property type="match status" value="1"/>
</dbReference>
<comment type="caution">
    <text evidence="4">The sequence shown here is derived from an EMBL/GenBank/DDBJ whole genome shotgun (WGS) entry which is preliminary data.</text>
</comment>
<dbReference type="EMBL" id="CAJNOK010030659">
    <property type="protein sequence ID" value="CAF1462647.1"/>
    <property type="molecule type" value="Genomic_DNA"/>
</dbReference>
<proteinExistence type="predicted"/>
<organism evidence="4 5">
    <name type="scientific">Didymodactylos carnosus</name>
    <dbReference type="NCBI Taxonomy" id="1234261"/>
    <lineage>
        <taxon>Eukaryota</taxon>
        <taxon>Metazoa</taxon>
        <taxon>Spiralia</taxon>
        <taxon>Gnathifera</taxon>
        <taxon>Rotifera</taxon>
        <taxon>Eurotatoria</taxon>
        <taxon>Bdelloidea</taxon>
        <taxon>Philodinida</taxon>
        <taxon>Philodinidae</taxon>
        <taxon>Didymodactylos</taxon>
    </lineage>
</organism>
<dbReference type="EMBL" id="CAJOBA010052525">
    <property type="protein sequence ID" value="CAF4255733.1"/>
    <property type="molecule type" value="Genomic_DNA"/>
</dbReference>
<dbReference type="Proteomes" id="UP000681722">
    <property type="component" value="Unassembled WGS sequence"/>
</dbReference>
<reference evidence="4" key="1">
    <citation type="submission" date="2021-02" db="EMBL/GenBank/DDBJ databases">
        <authorList>
            <person name="Nowell W R."/>
        </authorList>
    </citation>
    <scope>NUCLEOTIDE SEQUENCE</scope>
</reference>
<dbReference type="Proteomes" id="UP000682733">
    <property type="component" value="Unassembled WGS sequence"/>
</dbReference>
<dbReference type="InterPro" id="IPR000477">
    <property type="entry name" value="RT_dom"/>
</dbReference>
<sequence length="310" mass="35287">MQFGFRPKSPTTDALLHITIKLSEILEQKKVAIGVAFDFAKAFDGVSHSVLLKKLHKAHVHGSVLEWFESYLTDREQIVIINKAKSKAVKVASGVSQGSILDPLLFLIFINDLSQGFPPTITASLVADDVFGLIPLDNFSDFIEVQNFLNVTADWCVKNGISFNIKKRFFMPFSNNKLPTQYPPLYLSGEPLLLDSNIKLLGVHLSHDLTWKFHIDNIAKRCRQMLDAMNRTFRCAPTFIRLHIYKTCILPVLAYSCIVFDNDFKTHLSPLTSVHKLAARMITNNFFANSSDLIQQLKLPDLEKRRKYFR</sequence>
<gene>
    <name evidence="2" type="ORF">OVA965_LOCUS35311</name>
    <name evidence="4" type="ORF">SRO942_LOCUS40881</name>
    <name evidence="3" type="ORF">TMI583_LOCUS36273</name>
</gene>
<evidence type="ECO:0000313" key="2">
    <source>
        <dbReference type="EMBL" id="CAF1462647.1"/>
    </source>
</evidence>
<feature type="domain" description="Reverse transcriptase" evidence="1">
    <location>
        <begin position="1"/>
        <end position="205"/>
    </location>
</feature>
<dbReference type="AlphaFoldDB" id="A0A8S2WC03"/>
<evidence type="ECO:0000313" key="3">
    <source>
        <dbReference type="EMBL" id="CAF4255733.1"/>
    </source>
</evidence>
<dbReference type="SUPFAM" id="SSF56672">
    <property type="entry name" value="DNA/RNA polymerases"/>
    <property type="match status" value="1"/>
</dbReference>
<evidence type="ECO:0000259" key="1">
    <source>
        <dbReference type="PROSITE" id="PS50878"/>
    </source>
</evidence>
<protein>
    <recommendedName>
        <fullName evidence="1">Reverse transcriptase domain-containing protein</fullName>
    </recommendedName>
</protein>